<dbReference type="STRING" id="1237085.Ngar_c33050"/>
<proteinExistence type="predicted"/>
<dbReference type="Proteomes" id="UP000008037">
    <property type="component" value="Chromosome"/>
</dbReference>
<dbReference type="InParanoid" id="K0IJL1"/>
<organism evidence="1 2">
    <name type="scientific">Nitrososphaera gargensis (strain Ga9.2)</name>
    <dbReference type="NCBI Taxonomy" id="1237085"/>
    <lineage>
        <taxon>Archaea</taxon>
        <taxon>Nitrososphaerota</taxon>
        <taxon>Nitrososphaeria</taxon>
        <taxon>Nitrososphaerales</taxon>
        <taxon>Nitrososphaeraceae</taxon>
        <taxon>Nitrososphaera</taxon>
    </lineage>
</organism>
<dbReference type="BioCyc" id="CNIT1237085:G1324-3305-MONOMER"/>
<accession>K0IJL1</accession>
<evidence type="ECO:0000313" key="1">
    <source>
        <dbReference type="EMBL" id="AFU60220.1"/>
    </source>
</evidence>
<dbReference type="EMBL" id="CP002408">
    <property type="protein sequence ID" value="AFU60220.1"/>
    <property type="molecule type" value="Genomic_DNA"/>
</dbReference>
<keyword evidence="2" id="KW-1185">Reference proteome</keyword>
<dbReference type="KEGG" id="nga:Ngar_c33050"/>
<dbReference type="AlphaFoldDB" id="K0IJL1"/>
<sequence length="78" mass="9069">MGEFNSGFTAGATLGREQLFQHIRRFKNAGIYGWQLWKLDYRFDSNIPTFNLAQTINNRIKFAEPFYHLAEAISTIKP</sequence>
<name>K0IJL1_NITGG</name>
<gene>
    <name evidence="1" type="ordered locus">Ngar_c33050</name>
</gene>
<evidence type="ECO:0000313" key="2">
    <source>
        <dbReference type="Proteomes" id="UP000008037"/>
    </source>
</evidence>
<protein>
    <submittedName>
        <fullName evidence="1">Uncharacterized protein</fullName>
    </submittedName>
</protein>
<reference evidence="1 2" key="1">
    <citation type="journal article" date="2012" name="Environ. Microbiol.">
        <title>The genome of the ammonia-oxidizing Candidatus Nitrososphaera gargensis: insights into metabolic versatility and environmental adaptations.</title>
        <authorList>
            <person name="Spang A."/>
            <person name="Poehlein A."/>
            <person name="Offre P."/>
            <person name="Zumbragel S."/>
            <person name="Haider S."/>
            <person name="Rychlik N."/>
            <person name="Nowka B."/>
            <person name="Schmeisser C."/>
            <person name="Lebedeva E.V."/>
            <person name="Rattei T."/>
            <person name="Bohm C."/>
            <person name="Schmid M."/>
            <person name="Galushko A."/>
            <person name="Hatzenpichler R."/>
            <person name="Weinmaier T."/>
            <person name="Daniel R."/>
            <person name="Schleper C."/>
            <person name="Spieck E."/>
            <person name="Streit W."/>
            <person name="Wagner M."/>
        </authorList>
    </citation>
    <scope>NUCLEOTIDE SEQUENCE [LARGE SCALE GENOMIC DNA]</scope>
    <source>
        <strain evidence="2">Ga9.2</strain>
    </source>
</reference>
<dbReference type="HOGENOM" id="CLU_2613761_0_0_2"/>